<dbReference type="PANTHER" id="PTHR33939">
    <property type="entry name" value="PROTEIN CBG22215"/>
    <property type="match status" value="1"/>
</dbReference>
<evidence type="ECO:0000313" key="2">
    <source>
        <dbReference type="Proteomes" id="UP001632037"/>
    </source>
</evidence>
<sequence length="177" mass="20260">MTVDLEQSVRDFIRQRSSVRERTVAKDVMDHLIMQNALTVDLSDDAASAAALRTVQRFVKSCGFKRGKRKGSTYRMSAENESKRDHYVQLMTSVDADTFRNVYLDESYIHHNYASHNDSLYDPTDPNMTKAKHKGHRFCFIPAIIDKNRVLPDAEHSTADVAHLLRDTINIFEGGKR</sequence>
<reference evidence="1 2" key="1">
    <citation type="submission" date="2024-09" db="EMBL/GenBank/DDBJ databases">
        <title>Genome sequencing and assembly of Phytophthora oleae, isolate VK10A, causative agent of rot of olive drupes.</title>
        <authorList>
            <person name="Conti Taguali S."/>
            <person name="Riolo M."/>
            <person name="La Spada F."/>
            <person name="Cacciola S.O."/>
            <person name="Dionisio G."/>
        </authorList>
    </citation>
    <scope>NUCLEOTIDE SEQUENCE [LARGE SCALE GENOMIC DNA]</scope>
    <source>
        <strain evidence="1 2">VK10A</strain>
    </source>
</reference>
<evidence type="ECO:0008006" key="3">
    <source>
        <dbReference type="Google" id="ProtNLM"/>
    </source>
</evidence>
<proteinExistence type="predicted"/>
<protein>
    <recommendedName>
        <fullName evidence="3">Tc1-like transposase DDE domain-containing protein</fullName>
    </recommendedName>
</protein>
<evidence type="ECO:0000313" key="1">
    <source>
        <dbReference type="EMBL" id="KAL3661836.1"/>
    </source>
</evidence>
<name>A0ABD3F5S3_9STRA</name>
<keyword evidence="2" id="KW-1185">Reference proteome</keyword>
<gene>
    <name evidence="1" type="ORF">V7S43_013130</name>
</gene>
<dbReference type="AlphaFoldDB" id="A0ABD3F5S3"/>
<organism evidence="1 2">
    <name type="scientific">Phytophthora oleae</name>
    <dbReference type="NCBI Taxonomy" id="2107226"/>
    <lineage>
        <taxon>Eukaryota</taxon>
        <taxon>Sar</taxon>
        <taxon>Stramenopiles</taxon>
        <taxon>Oomycota</taxon>
        <taxon>Peronosporomycetes</taxon>
        <taxon>Peronosporales</taxon>
        <taxon>Peronosporaceae</taxon>
        <taxon>Phytophthora</taxon>
    </lineage>
</organism>
<accession>A0ABD3F5S3</accession>
<dbReference type="EMBL" id="JBIMZQ010000034">
    <property type="protein sequence ID" value="KAL3661836.1"/>
    <property type="molecule type" value="Genomic_DNA"/>
</dbReference>
<dbReference type="Proteomes" id="UP001632037">
    <property type="component" value="Unassembled WGS sequence"/>
</dbReference>
<comment type="caution">
    <text evidence="1">The sequence shown here is derived from an EMBL/GenBank/DDBJ whole genome shotgun (WGS) entry which is preliminary data.</text>
</comment>
<dbReference type="PANTHER" id="PTHR33939:SF1">
    <property type="entry name" value="DUF4371 DOMAIN-CONTAINING PROTEIN"/>
    <property type="match status" value="1"/>
</dbReference>